<evidence type="ECO:0000313" key="2">
    <source>
        <dbReference type="Proteomes" id="UP000075391"/>
    </source>
</evidence>
<evidence type="ECO:0000313" key="1">
    <source>
        <dbReference type="EMBL" id="KYG70203.1"/>
    </source>
</evidence>
<organism evidence="1 2">
    <name type="scientific">Bdellovibrio bacteriovorus</name>
    <dbReference type="NCBI Taxonomy" id="959"/>
    <lineage>
        <taxon>Bacteria</taxon>
        <taxon>Pseudomonadati</taxon>
        <taxon>Bdellovibrionota</taxon>
        <taxon>Bdellovibrionia</taxon>
        <taxon>Bdellovibrionales</taxon>
        <taxon>Pseudobdellovibrionaceae</taxon>
        <taxon>Bdellovibrio</taxon>
    </lineage>
</organism>
<accession>A0A150WUS8</accession>
<dbReference type="Proteomes" id="UP000075391">
    <property type="component" value="Unassembled WGS sequence"/>
</dbReference>
<dbReference type="EMBL" id="LUKF01000002">
    <property type="protein sequence ID" value="KYG70203.1"/>
    <property type="molecule type" value="Genomic_DNA"/>
</dbReference>
<name>A0A150WUS8_BDEBC</name>
<proteinExistence type="predicted"/>
<comment type="caution">
    <text evidence="1">The sequence shown here is derived from an EMBL/GenBank/DDBJ whole genome shotgun (WGS) entry which is preliminary data.</text>
</comment>
<gene>
    <name evidence="1" type="ORF">AZI85_13710</name>
</gene>
<protein>
    <submittedName>
        <fullName evidence="1">Uncharacterized protein</fullName>
    </submittedName>
</protein>
<dbReference type="AlphaFoldDB" id="A0A150WUS8"/>
<sequence>MQGLEMSIEVVEVRQQDVALLVEKFKAASQKICMMFATEGVYRKPYIDGLPHFRACSYEKMQEIVTSITFFKELCEEQIAEGYKLKDNSSFVWRAFRKLDFVPRADVFNHMTDENLVEIYSVDNKQLYRNFKFFECCSYTLEELYSVEWWNLYERNAAMTMKIFDLGVKVATGEIPDSYTPDIEPHLLKEVKEDGQSFMQQVKLISPLKRNRRVEGLLVIETAEPVNN</sequence>
<reference evidence="1 2" key="1">
    <citation type="submission" date="2016-03" db="EMBL/GenBank/DDBJ databases">
        <authorList>
            <person name="Ploux O."/>
        </authorList>
    </citation>
    <scope>NUCLEOTIDE SEQUENCE [LARGE SCALE GENOMIC DNA]</scope>
    <source>
        <strain evidence="1 2">BER2</strain>
    </source>
</reference>